<dbReference type="SUPFAM" id="SSF56954">
    <property type="entry name" value="Outer membrane efflux proteins (OEP)"/>
    <property type="match status" value="1"/>
</dbReference>
<protein>
    <submittedName>
        <fullName evidence="9">Outer membrane protein</fullName>
    </submittedName>
</protein>
<dbReference type="PANTHER" id="PTHR30026:SF20">
    <property type="entry name" value="OUTER MEMBRANE PROTEIN TOLC"/>
    <property type="match status" value="1"/>
</dbReference>
<evidence type="ECO:0000256" key="5">
    <source>
        <dbReference type="ARBA" id="ARBA00022692"/>
    </source>
</evidence>
<keyword evidence="4" id="KW-1134">Transmembrane beta strand</keyword>
<dbReference type="InterPro" id="IPR003423">
    <property type="entry name" value="OMP_efflux"/>
</dbReference>
<evidence type="ECO:0000256" key="2">
    <source>
        <dbReference type="ARBA" id="ARBA00007613"/>
    </source>
</evidence>
<keyword evidence="7" id="KW-0998">Cell outer membrane</keyword>
<accession>A0A1M5NV31</accession>
<evidence type="ECO:0000256" key="8">
    <source>
        <dbReference type="SAM" id="SignalP"/>
    </source>
</evidence>
<evidence type="ECO:0000313" key="9">
    <source>
        <dbReference type="EMBL" id="SHG93391.1"/>
    </source>
</evidence>
<dbReference type="STRING" id="490188.SAMN04488068_1878"/>
<keyword evidence="5" id="KW-0812">Transmembrane</keyword>
<evidence type="ECO:0000256" key="1">
    <source>
        <dbReference type="ARBA" id="ARBA00004442"/>
    </source>
</evidence>
<dbReference type="GO" id="GO:0015288">
    <property type="term" value="F:porin activity"/>
    <property type="evidence" value="ECO:0007669"/>
    <property type="project" value="TreeGrafter"/>
</dbReference>
<evidence type="ECO:0000313" key="10">
    <source>
        <dbReference type="Proteomes" id="UP000199758"/>
    </source>
</evidence>
<dbReference type="EMBL" id="FQWZ01000004">
    <property type="protein sequence ID" value="SHG93391.1"/>
    <property type="molecule type" value="Genomic_DNA"/>
</dbReference>
<evidence type="ECO:0000256" key="7">
    <source>
        <dbReference type="ARBA" id="ARBA00023237"/>
    </source>
</evidence>
<dbReference type="AlphaFoldDB" id="A0A1M5NV31"/>
<dbReference type="Pfam" id="PF02321">
    <property type="entry name" value="OEP"/>
    <property type="match status" value="2"/>
</dbReference>
<dbReference type="Proteomes" id="UP000199758">
    <property type="component" value="Unassembled WGS sequence"/>
</dbReference>
<feature type="signal peptide" evidence="8">
    <location>
        <begin position="1"/>
        <end position="25"/>
    </location>
</feature>
<dbReference type="GO" id="GO:0015562">
    <property type="term" value="F:efflux transmembrane transporter activity"/>
    <property type="evidence" value="ECO:0007669"/>
    <property type="project" value="InterPro"/>
</dbReference>
<keyword evidence="10" id="KW-1185">Reference proteome</keyword>
<comment type="similarity">
    <text evidence="2">Belongs to the outer membrane factor (OMF) (TC 1.B.17) family.</text>
</comment>
<evidence type="ECO:0000256" key="3">
    <source>
        <dbReference type="ARBA" id="ARBA00022448"/>
    </source>
</evidence>
<reference evidence="9 10" key="1">
    <citation type="submission" date="2016-11" db="EMBL/GenBank/DDBJ databases">
        <authorList>
            <person name="Jaros S."/>
            <person name="Januszkiewicz K."/>
            <person name="Wedrychowicz H."/>
        </authorList>
    </citation>
    <scope>NUCLEOTIDE SEQUENCE [LARGE SCALE GENOMIC DNA]</scope>
    <source>
        <strain evidence="9 10">CGMCC 1.7049</strain>
    </source>
</reference>
<keyword evidence="8" id="KW-0732">Signal</keyword>
<proteinExistence type="inferred from homology"/>
<organism evidence="9 10">
    <name type="scientific">Hydrocarboniphaga daqingensis</name>
    <dbReference type="NCBI Taxonomy" id="490188"/>
    <lineage>
        <taxon>Bacteria</taxon>
        <taxon>Pseudomonadati</taxon>
        <taxon>Pseudomonadota</taxon>
        <taxon>Gammaproteobacteria</taxon>
        <taxon>Nevskiales</taxon>
        <taxon>Nevskiaceae</taxon>
        <taxon>Hydrocarboniphaga</taxon>
    </lineage>
</organism>
<sequence>MHHRSIVRALLVPVVAFALQQPAQAGTLQDLYQQALANDLNLQAARYQRDAALEARPQAAGALRPQVTAQAGARQNRFEVLSVNNPANTNYRSNDEVFLSTNYSLQLSQPLFDWAAFKRLAAADESTAQAQAAFAASEQNLYVRFVSAYFAVLAAEDTLRADLDAQAAFKQQAEQQGEKYRSGLASVTDAKNAQASYDSISASVIADRLAVNTARRALSVIVGTPVQAVAPLRDEFPLSPPTPNVVDAWVDAALADNPALLSARHAADAARQQRAAATGARLPTVTAIGGVMRDTSDSTFGYNSQTAYVGANLTWFLYRGGQVSSAIRAADASAQQAESLYQLQRRSIEQDVRNHFDGITSGIAAVRAAANAVQSQQASVVATEVGFKVGTRTIVDVLYARQSLVSAQKSLAQVRYDYLVNLLSLKADVGQASATDLDDLDRLTVANAQAAHVEP</sequence>
<keyword evidence="3" id="KW-0813">Transport</keyword>
<dbReference type="NCBIfam" id="TIGR01844">
    <property type="entry name" value="type_I_sec_TolC"/>
    <property type="match status" value="1"/>
</dbReference>
<evidence type="ECO:0000256" key="4">
    <source>
        <dbReference type="ARBA" id="ARBA00022452"/>
    </source>
</evidence>
<dbReference type="InterPro" id="IPR051906">
    <property type="entry name" value="TolC-like"/>
</dbReference>
<dbReference type="GO" id="GO:0009279">
    <property type="term" value="C:cell outer membrane"/>
    <property type="evidence" value="ECO:0007669"/>
    <property type="project" value="UniProtKB-SubCell"/>
</dbReference>
<dbReference type="InterPro" id="IPR010130">
    <property type="entry name" value="T1SS_OMP_TolC"/>
</dbReference>
<gene>
    <name evidence="9" type="ORF">SAMN04488068_1878</name>
</gene>
<keyword evidence="6" id="KW-0472">Membrane</keyword>
<dbReference type="RefSeq" id="WP_175550153.1">
    <property type="nucleotide sequence ID" value="NZ_FQWZ01000004.1"/>
</dbReference>
<dbReference type="Gene3D" id="1.20.1600.10">
    <property type="entry name" value="Outer membrane efflux proteins (OEP)"/>
    <property type="match status" value="1"/>
</dbReference>
<dbReference type="PANTHER" id="PTHR30026">
    <property type="entry name" value="OUTER MEMBRANE PROTEIN TOLC"/>
    <property type="match status" value="1"/>
</dbReference>
<comment type="subcellular location">
    <subcellularLocation>
        <location evidence="1">Cell outer membrane</location>
    </subcellularLocation>
</comment>
<feature type="chain" id="PRO_5012816044" evidence="8">
    <location>
        <begin position="26"/>
        <end position="455"/>
    </location>
</feature>
<name>A0A1M5NV31_9GAMM</name>
<evidence type="ECO:0000256" key="6">
    <source>
        <dbReference type="ARBA" id="ARBA00023136"/>
    </source>
</evidence>
<dbReference type="GO" id="GO:1990281">
    <property type="term" value="C:efflux pump complex"/>
    <property type="evidence" value="ECO:0007669"/>
    <property type="project" value="TreeGrafter"/>
</dbReference>